<dbReference type="AlphaFoldDB" id="A0A6A5GP45"/>
<dbReference type="CTD" id="78775611"/>
<protein>
    <submittedName>
        <fullName evidence="1">Uncharacterized protein</fullName>
    </submittedName>
</protein>
<organism evidence="1 2">
    <name type="scientific">Caenorhabditis remanei</name>
    <name type="common">Caenorhabditis vulgaris</name>
    <dbReference type="NCBI Taxonomy" id="31234"/>
    <lineage>
        <taxon>Eukaryota</taxon>
        <taxon>Metazoa</taxon>
        <taxon>Ecdysozoa</taxon>
        <taxon>Nematoda</taxon>
        <taxon>Chromadorea</taxon>
        <taxon>Rhabditida</taxon>
        <taxon>Rhabditina</taxon>
        <taxon>Rhabditomorpha</taxon>
        <taxon>Rhabditoidea</taxon>
        <taxon>Rhabditidae</taxon>
        <taxon>Peloderinae</taxon>
        <taxon>Caenorhabditis</taxon>
    </lineage>
</organism>
<dbReference type="RefSeq" id="XP_053584156.1">
    <property type="nucleotide sequence ID" value="XM_053729384.1"/>
</dbReference>
<proteinExistence type="predicted"/>
<reference evidence="1 2" key="1">
    <citation type="submission" date="2019-12" db="EMBL/GenBank/DDBJ databases">
        <title>Chromosome-level assembly of the Caenorhabditis remanei genome.</title>
        <authorList>
            <person name="Teterina A.A."/>
            <person name="Willis J.H."/>
            <person name="Phillips P.C."/>
        </authorList>
    </citation>
    <scope>NUCLEOTIDE SEQUENCE [LARGE SCALE GENOMIC DNA]</scope>
    <source>
        <strain evidence="1 2">PX506</strain>
        <tissue evidence="1">Whole organism</tissue>
    </source>
</reference>
<sequence>MNECLRFLSFRQLLSSHNDFFHVSSCVLDFFNESKHQTDMLQTDGLFWCQSSEGLVRIVGFIVGFLDEDLTIHGYGMLAWIRWIGWEVWNIGGRWEIQIVKVLNGELQSVEHSHGSENWF</sequence>
<name>A0A6A5GP45_CAERE</name>
<dbReference type="EMBL" id="WUAV01000004">
    <property type="protein sequence ID" value="KAF1756315.1"/>
    <property type="molecule type" value="Genomic_DNA"/>
</dbReference>
<accession>A0A6A5GP45</accession>
<evidence type="ECO:0000313" key="1">
    <source>
        <dbReference type="EMBL" id="KAF1756315.1"/>
    </source>
</evidence>
<dbReference type="Proteomes" id="UP000483820">
    <property type="component" value="Chromosome IV"/>
</dbReference>
<evidence type="ECO:0000313" key="2">
    <source>
        <dbReference type="Proteomes" id="UP000483820"/>
    </source>
</evidence>
<gene>
    <name evidence="1" type="ORF">GCK72_012768</name>
</gene>
<dbReference type="GeneID" id="78775611"/>
<dbReference type="KEGG" id="crq:GCK72_012768"/>
<comment type="caution">
    <text evidence="1">The sequence shown here is derived from an EMBL/GenBank/DDBJ whole genome shotgun (WGS) entry which is preliminary data.</text>
</comment>